<dbReference type="Pfam" id="PF18199">
    <property type="entry name" value="Dynein_C"/>
    <property type="match status" value="1"/>
</dbReference>
<dbReference type="EMBL" id="PGGS01005459">
    <property type="protein sequence ID" value="PNG65712.1"/>
    <property type="molecule type" value="Genomic_DNA"/>
</dbReference>
<dbReference type="GO" id="GO:0007018">
    <property type="term" value="P:microtubule-based movement"/>
    <property type="evidence" value="ECO:0007669"/>
    <property type="project" value="InterPro"/>
</dbReference>
<dbReference type="Gene3D" id="1.20.1270.280">
    <property type="match status" value="1"/>
</dbReference>
<dbReference type="GO" id="GO:0045505">
    <property type="term" value="F:dynein intermediate chain binding"/>
    <property type="evidence" value="ECO:0007669"/>
    <property type="project" value="InterPro"/>
</dbReference>
<keyword evidence="4" id="KW-1185">Reference proteome</keyword>
<dbReference type="PANTHER" id="PTHR22878">
    <property type="entry name" value="DYNEIN HEAVY CHAIN 6, AXONEMAL-LIKE-RELATED"/>
    <property type="match status" value="1"/>
</dbReference>
<reference evidence="3 4" key="1">
    <citation type="journal article" date="2017" name="Mol. Biol. Evol.">
        <title>The 4-celled Tetrabaena socialis nuclear genome reveals the essential components for genetic control of cell number at the origin of multicellularity in the volvocine lineage.</title>
        <authorList>
            <person name="Featherston J."/>
            <person name="Arakaki Y."/>
            <person name="Hanschen E.R."/>
            <person name="Ferris P.J."/>
            <person name="Michod R.E."/>
            <person name="Olson B.J.S.C."/>
            <person name="Nozaki H."/>
            <person name="Durand P.M."/>
        </authorList>
    </citation>
    <scope>NUCLEOTIDE SEQUENCE [LARGE SCALE GENOMIC DNA]</scope>
    <source>
        <strain evidence="3 4">NIES-571</strain>
    </source>
</reference>
<protein>
    <submittedName>
        <fullName evidence="3">Dynein heavy chain 6, axonemal</fullName>
    </submittedName>
</protein>
<comment type="caution">
    <text evidence="3">The sequence shown here is derived from an EMBL/GenBank/DDBJ whole genome shotgun (WGS) entry which is preliminary data.</text>
</comment>
<feature type="compositionally biased region" description="Gly residues" evidence="1">
    <location>
        <begin position="138"/>
        <end position="157"/>
    </location>
</feature>
<dbReference type="InterPro" id="IPR041228">
    <property type="entry name" value="Dynein_C"/>
</dbReference>
<feature type="non-terminal residue" evidence="3">
    <location>
        <position position="184"/>
    </location>
</feature>
<evidence type="ECO:0000259" key="2">
    <source>
        <dbReference type="Pfam" id="PF18199"/>
    </source>
</evidence>
<dbReference type="GO" id="GO:0051959">
    <property type="term" value="F:dynein light intermediate chain binding"/>
    <property type="evidence" value="ECO:0007669"/>
    <property type="project" value="InterPro"/>
</dbReference>
<name>A0A2J7WQR0_9CHLO</name>
<feature type="domain" description="Dynein heavy chain C-terminal" evidence="2">
    <location>
        <begin position="1"/>
        <end position="93"/>
    </location>
</feature>
<dbReference type="AlphaFoldDB" id="A0A2J7WQR0"/>
<evidence type="ECO:0000313" key="3">
    <source>
        <dbReference type="EMBL" id="PNG65712.1"/>
    </source>
</evidence>
<dbReference type="Proteomes" id="UP000236333">
    <property type="component" value="Unassembled WGS sequence"/>
</dbReference>
<dbReference type="OrthoDB" id="447173at2759"/>
<accession>A0A2J7WQR0</accession>
<evidence type="ECO:0000256" key="1">
    <source>
        <dbReference type="SAM" id="MobiDB-lite"/>
    </source>
</evidence>
<evidence type="ECO:0000313" key="4">
    <source>
        <dbReference type="Proteomes" id="UP000236333"/>
    </source>
</evidence>
<gene>
    <name evidence="3" type="ORF">TSOC_015437</name>
</gene>
<feature type="region of interest" description="Disordered" evidence="1">
    <location>
        <begin position="126"/>
        <end position="157"/>
    </location>
</feature>
<sequence length="184" mass="18642">MATSLLHNRVPDAWRRASYPSTKPLAAWVRDFRARVDALHTWLVRGQPPAFWLPGLFFPQGFVTAVLQIHARRTRLPIDRLALGFRVLPPAADEALMARVAAATGGAIAAAIAVAGSRGVSATPAHAGVVDGGEEGEGGAGDEGAGGGGGGGALGGSGWGGGPAEGGVLVYGLFLEGGRWDGGK</sequence>
<proteinExistence type="predicted"/>
<dbReference type="InterPro" id="IPR026983">
    <property type="entry name" value="DHC"/>
</dbReference>
<organism evidence="3 4">
    <name type="scientific">Tetrabaena socialis</name>
    <dbReference type="NCBI Taxonomy" id="47790"/>
    <lineage>
        <taxon>Eukaryota</taxon>
        <taxon>Viridiplantae</taxon>
        <taxon>Chlorophyta</taxon>
        <taxon>core chlorophytes</taxon>
        <taxon>Chlorophyceae</taxon>
        <taxon>CS clade</taxon>
        <taxon>Chlamydomonadales</taxon>
        <taxon>Tetrabaenaceae</taxon>
        <taxon>Tetrabaena</taxon>
    </lineage>
</organism>
<dbReference type="GO" id="GO:0030286">
    <property type="term" value="C:dynein complex"/>
    <property type="evidence" value="ECO:0007669"/>
    <property type="project" value="InterPro"/>
</dbReference>